<dbReference type="Proteomes" id="UP001362999">
    <property type="component" value="Unassembled WGS sequence"/>
</dbReference>
<reference evidence="1 2" key="1">
    <citation type="journal article" date="2024" name="J Genomics">
        <title>Draft genome sequencing and assembly of Favolaschia claudopus CIRM-BRFM 2984 isolated from oak limbs.</title>
        <authorList>
            <person name="Navarro D."/>
            <person name="Drula E."/>
            <person name="Chaduli D."/>
            <person name="Cazenave R."/>
            <person name="Ahrendt S."/>
            <person name="Wang J."/>
            <person name="Lipzen A."/>
            <person name="Daum C."/>
            <person name="Barry K."/>
            <person name="Grigoriev I.V."/>
            <person name="Favel A."/>
            <person name="Rosso M.N."/>
            <person name="Martin F."/>
        </authorList>
    </citation>
    <scope>NUCLEOTIDE SEQUENCE [LARGE SCALE GENOMIC DNA]</scope>
    <source>
        <strain evidence="1 2">CIRM-BRFM 2984</strain>
    </source>
</reference>
<proteinExistence type="predicted"/>
<dbReference type="EMBL" id="JAWWNJ010000049">
    <property type="protein sequence ID" value="KAK7016957.1"/>
    <property type="molecule type" value="Genomic_DNA"/>
</dbReference>
<evidence type="ECO:0000313" key="1">
    <source>
        <dbReference type="EMBL" id="KAK7016957.1"/>
    </source>
</evidence>
<sequence>MVFDEQPNANYNTLDYTATIPVYNARFTTFNAATDIDRIGEVLPQYTDNNGEIRNNSCAAVGYTITQARYKDGKEHIHFNLKWVIVVGEP</sequence>
<name>A0AAW0ATS5_9AGAR</name>
<accession>A0AAW0ATS5</accession>
<evidence type="ECO:0000313" key="2">
    <source>
        <dbReference type="Proteomes" id="UP001362999"/>
    </source>
</evidence>
<comment type="caution">
    <text evidence="1">The sequence shown here is derived from an EMBL/GenBank/DDBJ whole genome shotgun (WGS) entry which is preliminary data.</text>
</comment>
<protein>
    <submittedName>
        <fullName evidence="1">Uncharacterized protein</fullName>
    </submittedName>
</protein>
<dbReference type="AlphaFoldDB" id="A0AAW0ATS5"/>
<gene>
    <name evidence="1" type="ORF">R3P38DRAFT_3202552</name>
</gene>
<organism evidence="1 2">
    <name type="scientific">Favolaschia claudopus</name>
    <dbReference type="NCBI Taxonomy" id="2862362"/>
    <lineage>
        <taxon>Eukaryota</taxon>
        <taxon>Fungi</taxon>
        <taxon>Dikarya</taxon>
        <taxon>Basidiomycota</taxon>
        <taxon>Agaricomycotina</taxon>
        <taxon>Agaricomycetes</taxon>
        <taxon>Agaricomycetidae</taxon>
        <taxon>Agaricales</taxon>
        <taxon>Marasmiineae</taxon>
        <taxon>Mycenaceae</taxon>
        <taxon>Favolaschia</taxon>
    </lineage>
</organism>
<keyword evidence="2" id="KW-1185">Reference proteome</keyword>